<evidence type="ECO:0000313" key="2">
    <source>
        <dbReference type="Proteomes" id="UP000681526"/>
    </source>
</evidence>
<dbReference type="Proteomes" id="UP000681526">
    <property type="component" value="Unassembled WGS sequence"/>
</dbReference>
<reference evidence="1 2" key="1">
    <citation type="submission" date="2021-04" db="EMBL/GenBank/DDBJ databases">
        <authorList>
            <person name="Rakotoarivonina H."/>
        </authorList>
    </citation>
    <scope>NUCLEOTIDE SEQUENCE [LARGE SCALE GENOMIC DNA]</scope>
    <source>
        <strain evidence="1 2">XE</strain>
    </source>
</reference>
<keyword evidence="2" id="KW-1185">Reference proteome</keyword>
<comment type="caution">
    <text evidence="1">The sequence shown here is derived from an EMBL/GenBank/DDBJ whole genome shotgun (WGS) entry which is preliminary data.</text>
</comment>
<accession>A0ABM8V316</accession>
<proteinExistence type="predicted"/>
<dbReference type="EMBL" id="CAJRAY010000036">
    <property type="protein sequence ID" value="CAG5084334.1"/>
    <property type="molecule type" value="Genomic_DNA"/>
</dbReference>
<protein>
    <submittedName>
        <fullName evidence="1">Uncharacterized protein</fullName>
    </submittedName>
</protein>
<evidence type="ECO:0000313" key="1">
    <source>
        <dbReference type="EMBL" id="CAG5084334.1"/>
    </source>
</evidence>
<sequence>MVGLAKRIPLWQRLNKKIYHIWRCEV</sequence>
<name>A0ABM8V316_THEXY</name>
<organism evidence="1 2">
    <name type="scientific">Thermobacillus xylanilyticus</name>
    <dbReference type="NCBI Taxonomy" id="76633"/>
    <lineage>
        <taxon>Bacteria</taxon>
        <taxon>Bacillati</taxon>
        <taxon>Bacillota</taxon>
        <taxon>Bacilli</taxon>
        <taxon>Bacillales</taxon>
        <taxon>Paenibacillaceae</taxon>
        <taxon>Thermobacillus</taxon>
    </lineage>
</organism>
<gene>
    <name evidence="1" type="primary">txxe 1335</name>
    <name evidence="1" type="ORF">TXXE_07710</name>
</gene>